<dbReference type="GO" id="GO:0004672">
    <property type="term" value="F:protein kinase activity"/>
    <property type="evidence" value="ECO:0007669"/>
    <property type="project" value="InterPro"/>
</dbReference>
<keyword evidence="2" id="KW-0808">Transferase</keyword>
<evidence type="ECO:0000313" key="3">
    <source>
        <dbReference type="Proteomes" id="UP001327560"/>
    </source>
</evidence>
<dbReference type="InterPro" id="IPR036537">
    <property type="entry name" value="Adaptor_Cbl_N_dom_sf"/>
</dbReference>
<dbReference type="SUPFAM" id="SSF56112">
    <property type="entry name" value="Protein kinase-like (PK-like)"/>
    <property type="match status" value="1"/>
</dbReference>
<dbReference type="PANTHER" id="PTHR45621">
    <property type="entry name" value="OS01G0588500 PROTEIN-RELATED"/>
    <property type="match status" value="1"/>
</dbReference>
<dbReference type="GO" id="GO:0007166">
    <property type="term" value="P:cell surface receptor signaling pathway"/>
    <property type="evidence" value="ECO:0007669"/>
    <property type="project" value="InterPro"/>
</dbReference>
<dbReference type="GO" id="GO:0005524">
    <property type="term" value="F:ATP binding"/>
    <property type="evidence" value="ECO:0007669"/>
    <property type="project" value="InterPro"/>
</dbReference>
<keyword evidence="3" id="KW-1185">Reference proteome</keyword>
<gene>
    <name evidence="2" type="ORF">Cni_G16075</name>
</gene>
<dbReference type="Proteomes" id="UP001327560">
    <property type="component" value="Chromosome 5"/>
</dbReference>
<dbReference type="CDD" id="cd21037">
    <property type="entry name" value="MLKL_NTD"/>
    <property type="match status" value="1"/>
</dbReference>
<dbReference type="AlphaFoldDB" id="A0AAQ3QGF4"/>
<dbReference type="Pfam" id="PF07714">
    <property type="entry name" value="PK_Tyr_Ser-Thr"/>
    <property type="match status" value="1"/>
</dbReference>
<keyword evidence="2" id="KW-0418">Kinase</keyword>
<dbReference type="InterPro" id="IPR059179">
    <property type="entry name" value="MLKL-like_MCAfunc"/>
</dbReference>
<dbReference type="Gene3D" id="1.10.510.10">
    <property type="entry name" value="Transferase(Phosphotransferase) domain 1"/>
    <property type="match status" value="1"/>
</dbReference>
<evidence type="ECO:0000313" key="2">
    <source>
        <dbReference type="EMBL" id="WOL07335.1"/>
    </source>
</evidence>
<proteinExistence type="predicted"/>
<sequence length="496" mass="56297">MEVANIAQLAGLDPVRLIGLIVRAASTARSHKKNCKEFSKYLQMIGGLLEPLNISELKSYPETSAPLMQLEDTLRRAYLLVRSCQDRSFPYLLAMGWNSVLQFRRAREEIDDYLKLIPLITLLDIVRSKEKVNSADENRNKIALEEGEIQTITEENRTENALENHGYACSYENNSSSGEIVQRETKIRISIEENQNEDTLDQGSIGWSTMKRSSKTKAASDRLLTTLNRIVELGINDAFLRIFTAKELNRATNNFDPENFMGEGGMGVVYKGWVKNNSINPANEGSRIQVAVKKWKTQNLLWAWQAEVNVLGRMSHPNLIKLLGFCMEDEELLLVYPFMPNGSLDDHLHGRCKNPLSWDQRIKIATGAARGLAFLHMSEKPIIHRLVNPGAILLDSNLNAKLTGFGFSTHVPNDDEPTMVCGTIRYIAPEYISHNKLSLAADVYSFGVVLLQMLTGDIEVRYYWAEEPFLKLNLSDPQDLGVHPWRRFWRSLRRLS</sequence>
<dbReference type="InterPro" id="IPR001245">
    <property type="entry name" value="Ser-Thr/Tyr_kinase_cat_dom"/>
</dbReference>
<evidence type="ECO:0000259" key="1">
    <source>
        <dbReference type="PROSITE" id="PS50011"/>
    </source>
</evidence>
<dbReference type="PROSITE" id="PS50011">
    <property type="entry name" value="PROTEIN_KINASE_DOM"/>
    <property type="match status" value="1"/>
</dbReference>
<dbReference type="InterPro" id="IPR050823">
    <property type="entry name" value="Plant_Ser_Thr_Prot_Kinase"/>
</dbReference>
<dbReference type="EMBL" id="CP136894">
    <property type="protein sequence ID" value="WOL07335.1"/>
    <property type="molecule type" value="Genomic_DNA"/>
</dbReference>
<dbReference type="Pfam" id="PF19584">
    <property type="entry name" value="MCAfunc"/>
    <property type="match status" value="1"/>
</dbReference>
<dbReference type="InterPro" id="IPR000719">
    <property type="entry name" value="Prot_kinase_dom"/>
</dbReference>
<name>A0AAQ3QGF4_9LILI</name>
<organism evidence="2 3">
    <name type="scientific">Canna indica</name>
    <name type="common">Indian-shot</name>
    <dbReference type="NCBI Taxonomy" id="4628"/>
    <lineage>
        <taxon>Eukaryota</taxon>
        <taxon>Viridiplantae</taxon>
        <taxon>Streptophyta</taxon>
        <taxon>Embryophyta</taxon>
        <taxon>Tracheophyta</taxon>
        <taxon>Spermatophyta</taxon>
        <taxon>Magnoliopsida</taxon>
        <taxon>Liliopsida</taxon>
        <taxon>Zingiberales</taxon>
        <taxon>Cannaceae</taxon>
        <taxon>Canna</taxon>
    </lineage>
</organism>
<dbReference type="InterPro" id="IPR011009">
    <property type="entry name" value="Kinase-like_dom_sf"/>
</dbReference>
<dbReference type="InterPro" id="IPR045766">
    <property type="entry name" value="MCAfunc"/>
</dbReference>
<feature type="domain" description="Protein kinase" evidence="1">
    <location>
        <begin position="255"/>
        <end position="496"/>
    </location>
</feature>
<protein>
    <submittedName>
        <fullName evidence="2">Protein kinase 2A, chloroplastic-like</fullName>
    </submittedName>
</protein>
<reference evidence="2 3" key="1">
    <citation type="submission" date="2023-10" db="EMBL/GenBank/DDBJ databases">
        <title>Chromosome-scale genome assembly provides insights into flower coloration mechanisms of Canna indica.</title>
        <authorList>
            <person name="Li C."/>
        </authorList>
    </citation>
    <scope>NUCLEOTIDE SEQUENCE [LARGE SCALE GENOMIC DNA]</scope>
    <source>
        <tissue evidence="2">Flower</tissue>
    </source>
</reference>
<dbReference type="Gene3D" id="1.20.930.20">
    <property type="entry name" value="Adaptor protein Cbl, N-terminal domain"/>
    <property type="match status" value="1"/>
</dbReference>
<dbReference type="Gene3D" id="3.30.200.20">
    <property type="entry name" value="Phosphorylase Kinase, domain 1"/>
    <property type="match status" value="1"/>
</dbReference>
<accession>A0AAQ3QGF4</accession>